<feature type="domain" description="Glycosyltransferase subfamily 4-like N-terminal" evidence="2">
    <location>
        <begin position="17"/>
        <end position="167"/>
    </location>
</feature>
<evidence type="ECO:0000259" key="1">
    <source>
        <dbReference type="Pfam" id="PF00534"/>
    </source>
</evidence>
<dbReference type="Proteomes" id="UP000199320">
    <property type="component" value="Unassembled WGS sequence"/>
</dbReference>
<dbReference type="Gene3D" id="3.40.50.2000">
    <property type="entry name" value="Glycogen Phosphorylase B"/>
    <property type="match status" value="2"/>
</dbReference>
<dbReference type="EMBL" id="FOIC01000067">
    <property type="protein sequence ID" value="SEU14495.1"/>
    <property type="molecule type" value="Genomic_DNA"/>
</dbReference>
<evidence type="ECO:0000259" key="2">
    <source>
        <dbReference type="Pfam" id="PF13439"/>
    </source>
</evidence>
<sequence>MGNNMDILIVGSNRNVGGIQRYIDQQAEHLSKEASIRIYDNETSNGSGPIWLVLAILQTLFDALQFPFRRRPDLVHVHTAHRFSFYRATFYILFSAYVWRVPVVLHVHGSSFDEFLTTRSITAQTIQVIGFRTCSSVITLSDYWKELIETHTQAGHVIAIPNAVDPKKYTSSSDVTDPTIVYVSHLSERKGAAEFITAISDLVEQQDDLTIQVAGSGPYSDRIEQLEAEYNEINYHGYVSEEKKRELLADGTIFVLPSYAEGLPIAILEAMAAGNSIVSTSVGSIPEVITEERGLVLEPGDPHELRAALQSLCNSPSEVSRMAEQNLVAIETQYNWDRIASELFDLYSELLLAETDAEARNSYQ</sequence>
<dbReference type="Pfam" id="PF13439">
    <property type="entry name" value="Glyco_transf_4"/>
    <property type="match status" value="1"/>
</dbReference>
<reference evidence="4" key="1">
    <citation type="submission" date="2016-10" db="EMBL/GenBank/DDBJ databases">
        <authorList>
            <person name="Varghese N."/>
            <person name="Submissions S."/>
        </authorList>
    </citation>
    <scope>NUCLEOTIDE SEQUENCE [LARGE SCALE GENOMIC DNA]</scope>
    <source>
        <strain evidence="4">CDM_6</strain>
    </source>
</reference>
<keyword evidence="3" id="KW-0808">Transferase</keyword>
<dbReference type="Pfam" id="PF00534">
    <property type="entry name" value="Glycos_transf_1"/>
    <property type="match status" value="1"/>
</dbReference>
<dbReference type="PANTHER" id="PTHR12526">
    <property type="entry name" value="GLYCOSYLTRANSFERASE"/>
    <property type="match status" value="1"/>
</dbReference>
<accession>A0A1I0JVD5</accession>
<keyword evidence="4" id="KW-1185">Reference proteome</keyword>
<evidence type="ECO:0000313" key="3">
    <source>
        <dbReference type="EMBL" id="SEU14495.1"/>
    </source>
</evidence>
<organism evidence="3 4">
    <name type="scientific">Natrinema hispanicum</name>
    <dbReference type="NCBI Taxonomy" id="392421"/>
    <lineage>
        <taxon>Archaea</taxon>
        <taxon>Methanobacteriati</taxon>
        <taxon>Methanobacteriota</taxon>
        <taxon>Stenosarchaea group</taxon>
        <taxon>Halobacteria</taxon>
        <taxon>Halobacteriales</taxon>
        <taxon>Natrialbaceae</taxon>
        <taxon>Natrinema</taxon>
    </lineage>
</organism>
<dbReference type="AlphaFoldDB" id="A0A1I0JVD5"/>
<dbReference type="PANTHER" id="PTHR12526:SF638">
    <property type="entry name" value="SPORE COAT PROTEIN SA"/>
    <property type="match status" value="1"/>
</dbReference>
<dbReference type="SUPFAM" id="SSF53756">
    <property type="entry name" value="UDP-Glycosyltransferase/glycogen phosphorylase"/>
    <property type="match status" value="1"/>
</dbReference>
<dbReference type="InterPro" id="IPR028098">
    <property type="entry name" value="Glyco_trans_4-like_N"/>
</dbReference>
<evidence type="ECO:0000313" key="4">
    <source>
        <dbReference type="Proteomes" id="UP000199320"/>
    </source>
</evidence>
<dbReference type="CDD" id="cd03801">
    <property type="entry name" value="GT4_PimA-like"/>
    <property type="match status" value="1"/>
</dbReference>
<dbReference type="STRING" id="392421.SAMN04488694_1672"/>
<feature type="domain" description="Glycosyl transferase family 1" evidence="1">
    <location>
        <begin position="173"/>
        <end position="325"/>
    </location>
</feature>
<name>A0A1I0JVD5_9EURY</name>
<dbReference type="GO" id="GO:0016757">
    <property type="term" value="F:glycosyltransferase activity"/>
    <property type="evidence" value="ECO:0007669"/>
    <property type="project" value="InterPro"/>
</dbReference>
<protein>
    <submittedName>
        <fullName evidence="3">Glycosyltransferase involved in cell wall bisynthesis</fullName>
    </submittedName>
</protein>
<proteinExistence type="predicted"/>
<gene>
    <name evidence="3" type="ORF">SAMN04488694_1672</name>
</gene>
<dbReference type="InterPro" id="IPR001296">
    <property type="entry name" value="Glyco_trans_1"/>
</dbReference>